<dbReference type="HOGENOM" id="CLU_212562_0_0_9"/>
<name>R0AZ44_9FIRM</name>
<evidence type="ECO:0000313" key="1">
    <source>
        <dbReference type="EMBL" id="ENZ38064.1"/>
    </source>
</evidence>
<comment type="caution">
    <text evidence="1">The sequence shown here is derived from an EMBL/GenBank/DDBJ whole genome shotgun (WGS) entry which is preliminary data.</text>
</comment>
<reference evidence="1 2" key="1">
    <citation type="submission" date="2013-01" db="EMBL/GenBank/DDBJ databases">
        <title>The Genome Sequence of Clostridium bolteae 90B8.</title>
        <authorList>
            <consortium name="The Broad Institute Genome Sequencing Platform"/>
            <person name="Earl A."/>
            <person name="Ward D."/>
            <person name="Feldgarden M."/>
            <person name="Gevers D."/>
            <person name="Courvalin P."/>
            <person name="Lambert T."/>
            <person name="Walker B."/>
            <person name="Young S.K."/>
            <person name="Zeng Q."/>
            <person name="Gargeya S."/>
            <person name="Fitzgerald M."/>
            <person name="Haas B."/>
            <person name="Abouelleil A."/>
            <person name="Alvarado L."/>
            <person name="Arachchi H.M."/>
            <person name="Berlin A.M."/>
            <person name="Chapman S.B."/>
            <person name="Dewar J."/>
            <person name="Goldberg J."/>
            <person name="Griggs A."/>
            <person name="Gujja S."/>
            <person name="Hansen M."/>
            <person name="Howarth C."/>
            <person name="Imamovic A."/>
            <person name="Larimer J."/>
            <person name="McCowan C."/>
            <person name="Murphy C."/>
            <person name="Neiman D."/>
            <person name="Pearson M."/>
            <person name="Priest M."/>
            <person name="Roberts A."/>
            <person name="Saif S."/>
            <person name="Shea T."/>
            <person name="Sisk P."/>
            <person name="Sykes S."/>
            <person name="Wortman J."/>
            <person name="Nusbaum C."/>
            <person name="Birren B."/>
        </authorList>
    </citation>
    <scope>NUCLEOTIDE SEQUENCE [LARGE SCALE GENOMIC DNA]</scope>
    <source>
        <strain evidence="1 2">90B8</strain>
    </source>
</reference>
<sequence>MNNNIYNVITAFDCNGSKMLIVQMNRATCIMSDAEYNRIIIAERKYKQWLRRNGA</sequence>
<proteinExistence type="predicted"/>
<accession>R0AZ44</accession>
<dbReference type="EMBL" id="AGYG01000019">
    <property type="protein sequence ID" value="ENZ38064.1"/>
    <property type="molecule type" value="Genomic_DNA"/>
</dbReference>
<gene>
    <name evidence="1" type="ORF">HMPREF1097_02646</name>
</gene>
<dbReference type="AlphaFoldDB" id="R0AZ44"/>
<dbReference type="Proteomes" id="UP000013041">
    <property type="component" value="Unassembled WGS sequence"/>
</dbReference>
<protein>
    <submittedName>
        <fullName evidence="1">Uncharacterized protein</fullName>
    </submittedName>
</protein>
<organism evidence="1 2">
    <name type="scientific">Enterocloster bolteae 90B8</name>
    <dbReference type="NCBI Taxonomy" id="997897"/>
    <lineage>
        <taxon>Bacteria</taxon>
        <taxon>Bacillati</taxon>
        <taxon>Bacillota</taxon>
        <taxon>Clostridia</taxon>
        <taxon>Lachnospirales</taxon>
        <taxon>Lachnospiraceae</taxon>
        <taxon>Enterocloster</taxon>
    </lineage>
</organism>
<evidence type="ECO:0000313" key="2">
    <source>
        <dbReference type="Proteomes" id="UP000013041"/>
    </source>
</evidence>